<evidence type="ECO:0000313" key="2">
    <source>
        <dbReference type="EMBL" id="KAL2279076.1"/>
    </source>
</evidence>
<gene>
    <name evidence="2" type="ORF">FJTKL_13653</name>
</gene>
<evidence type="ECO:0000313" key="3">
    <source>
        <dbReference type="Proteomes" id="UP001600888"/>
    </source>
</evidence>
<feature type="region of interest" description="Disordered" evidence="1">
    <location>
        <begin position="25"/>
        <end position="53"/>
    </location>
</feature>
<protein>
    <submittedName>
        <fullName evidence="2">Uncharacterized protein</fullName>
    </submittedName>
</protein>
<dbReference type="Proteomes" id="UP001600888">
    <property type="component" value="Unassembled WGS sequence"/>
</dbReference>
<organism evidence="2 3">
    <name type="scientific">Diaporthe vaccinii</name>
    <dbReference type="NCBI Taxonomy" id="105482"/>
    <lineage>
        <taxon>Eukaryota</taxon>
        <taxon>Fungi</taxon>
        <taxon>Dikarya</taxon>
        <taxon>Ascomycota</taxon>
        <taxon>Pezizomycotina</taxon>
        <taxon>Sordariomycetes</taxon>
        <taxon>Sordariomycetidae</taxon>
        <taxon>Diaporthales</taxon>
        <taxon>Diaporthaceae</taxon>
        <taxon>Diaporthe</taxon>
        <taxon>Diaporthe eres species complex</taxon>
    </lineage>
</organism>
<evidence type="ECO:0000256" key="1">
    <source>
        <dbReference type="SAM" id="MobiDB-lite"/>
    </source>
</evidence>
<name>A0ABR4E9I0_9PEZI</name>
<sequence>MCALEFGHPICPSALELEARCSEGSDVSSSAGRESEQWGTTESIISHDGVSEITGKTEATTVDDDDDVDEPHFHDLVLSCDKQDQNLYDLHPRISPYEGLANIAPVIHFSGPPFGDGEVVDSPPGFTRLARVGTDRDQLPNELEQRVGPARHYHQLGICDATPEPVALQHPNLGQVNASWRRPEETTSEVREIIQQVEKSGLLQHAAAANHPQEFNATLHCTKSSPASAPLMAAVGKLKAVIGRFLAAMDEDELAAIGMLLAAIVGAHFGATEDNSPPMEAYWKASPSSSSTTRQTRMNEYPKGVIQRLMPRGDTIYFGMDMDSFARGNINPRFTRRIKDAAIEAAKGFRDQDLGIAFAYNPSREVFKHPLRPRIRPRYPRGCFLPQ</sequence>
<feature type="compositionally biased region" description="Polar residues" evidence="1">
    <location>
        <begin position="25"/>
        <end position="44"/>
    </location>
</feature>
<dbReference type="EMBL" id="JBAWTH010000079">
    <property type="protein sequence ID" value="KAL2279076.1"/>
    <property type="molecule type" value="Genomic_DNA"/>
</dbReference>
<comment type="caution">
    <text evidence="2">The sequence shown here is derived from an EMBL/GenBank/DDBJ whole genome shotgun (WGS) entry which is preliminary data.</text>
</comment>
<reference evidence="2 3" key="1">
    <citation type="submission" date="2024-03" db="EMBL/GenBank/DDBJ databases">
        <title>A high-quality draft genome sequence of Diaporthe vaccinii, a causative agent of upright dieback and viscid rot disease in cranberry plants.</title>
        <authorList>
            <person name="Sarrasin M."/>
            <person name="Lang B.F."/>
            <person name="Burger G."/>
        </authorList>
    </citation>
    <scope>NUCLEOTIDE SEQUENCE [LARGE SCALE GENOMIC DNA]</scope>
    <source>
        <strain evidence="2 3">IS7</strain>
    </source>
</reference>
<accession>A0ABR4E9I0</accession>
<keyword evidence="3" id="KW-1185">Reference proteome</keyword>
<proteinExistence type="predicted"/>